<dbReference type="PANTHER" id="PTHR45649:SF14">
    <property type="entry name" value="GABA PERMEASE"/>
    <property type="match status" value="1"/>
</dbReference>
<feature type="transmembrane region" description="Helical" evidence="7">
    <location>
        <begin position="291"/>
        <end position="313"/>
    </location>
</feature>
<keyword evidence="9" id="KW-1185">Reference proteome</keyword>
<feature type="transmembrane region" description="Helical" evidence="7">
    <location>
        <begin position="95"/>
        <end position="119"/>
    </location>
</feature>
<evidence type="ECO:0000313" key="8">
    <source>
        <dbReference type="EMBL" id="EGX88468.1"/>
    </source>
</evidence>
<evidence type="ECO:0000256" key="4">
    <source>
        <dbReference type="ARBA" id="ARBA00022989"/>
    </source>
</evidence>
<feature type="transmembrane region" description="Helical" evidence="7">
    <location>
        <begin position="184"/>
        <end position="205"/>
    </location>
</feature>
<feature type="transmembrane region" description="Helical" evidence="7">
    <location>
        <begin position="420"/>
        <end position="441"/>
    </location>
</feature>
<dbReference type="InParanoid" id="G3JRB8"/>
<feature type="transmembrane region" description="Helical" evidence="7">
    <location>
        <begin position="394"/>
        <end position="414"/>
    </location>
</feature>
<proteinExistence type="predicted"/>
<dbReference type="eggNOG" id="KOG1289">
    <property type="taxonomic scope" value="Eukaryota"/>
</dbReference>
<dbReference type="Gene3D" id="1.20.1740.10">
    <property type="entry name" value="Amino acid/polyamine transporter I"/>
    <property type="match status" value="1"/>
</dbReference>
<organism evidence="8 9">
    <name type="scientific">Cordyceps militaris (strain CM01)</name>
    <name type="common">Caterpillar fungus</name>
    <dbReference type="NCBI Taxonomy" id="983644"/>
    <lineage>
        <taxon>Eukaryota</taxon>
        <taxon>Fungi</taxon>
        <taxon>Dikarya</taxon>
        <taxon>Ascomycota</taxon>
        <taxon>Pezizomycotina</taxon>
        <taxon>Sordariomycetes</taxon>
        <taxon>Hypocreomycetidae</taxon>
        <taxon>Hypocreales</taxon>
        <taxon>Cordycipitaceae</taxon>
        <taxon>Cordyceps</taxon>
    </lineage>
</organism>
<reference evidence="8 9" key="1">
    <citation type="journal article" date="2011" name="Genome Biol.">
        <title>Genome sequence of the insect pathogenic fungus Cordyceps militaris, a valued traditional Chinese medicine.</title>
        <authorList>
            <person name="Zheng P."/>
            <person name="Xia Y."/>
            <person name="Xiao G."/>
            <person name="Xiong C."/>
            <person name="Hu X."/>
            <person name="Zhang S."/>
            <person name="Zheng H."/>
            <person name="Huang Y."/>
            <person name="Zhou Y."/>
            <person name="Wang S."/>
            <person name="Zhao G.P."/>
            <person name="Liu X."/>
            <person name="St Leger R.J."/>
            <person name="Wang C."/>
        </authorList>
    </citation>
    <scope>NUCLEOTIDE SEQUENCE [LARGE SCALE GENOMIC DNA]</scope>
    <source>
        <strain evidence="8 9">CM01</strain>
    </source>
</reference>
<accession>G3JRB8</accession>
<comment type="subcellular location">
    <subcellularLocation>
        <location evidence="1">Membrane</location>
        <topology evidence="1">Multi-pass membrane protein</topology>
    </subcellularLocation>
</comment>
<protein>
    <submittedName>
        <fullName evidence="8">Amino acid/polyamine transporter I</fullName>
    </submittedName>
</protein>
<feature type="transmembrane region" description="Helical" evidence="7">
    <location>
        <begin position="496"/>
        <end position="515"/>
    </location>
</feature>
<feature type="region of interest" description="Disordered" evidence="6">
    <location>
        <begin position="1"/>
        <end position="20"/>
    </location>
</feature>
<dbReference type="HOGENOM" id="CLU_004495_6_2_1"/>
<feature type="transmembrane region" description="Helical" evidence="7">
    <location>
        <begin position="462"/>
        <end position="484"/>
    </location>
</feature>
<dbReference type="EMBL" id="JH126405">
    <property type="protein sequence ID" value="EGX88468.1"/>
    <property type="molecule type" value="Genomic_DNA"/>
</dbReference>
<feature type="transmembrane region" description="Helical" evidence="7">
    <location>
        <begin position="351"/>
        <end position="373"/>
    </location>
</feature>
<sequence>MSSQDFAVNKSEKHQPDRIAASMSDHSIEADGLAQKTVTRTDENRLHEMGHEQQLARRFSMPALVALCLSLMATWEALSSYIAPVLVSGGAPCLFYNYILAFVGSICIVCSLAEIASIYPTAGGQYHWVAALCPSGHRRISSWMTGWISVGGQTVLTTSAAFAGGLGCQALITLNHSWYNPKPWHGVMFFWAIVAYSTVVNAWLIKLMPGHNLAAGVIHILGFLAIIITLLVTAEKHTAEYVFTEFTNSSGWNNGVSWLIGLQSAVYPLLGYDAACHLAEELPHASRNVPLAMVGSVVINGLMGLAYTIILLFCSGTLSDLLSTPTGFPFMQIYLDATKSQVGATLMSLPVIFIAIAASVAGTASTSRTLWAFARDRATPFDRHISAVSSRMEVPVLAIFIVSIMQALLGLIYLGNSTALNAVLSMSIIGMYITYGLPIFFMLSARSKIAKGSFGPFRMHPVVGPVINIVSLIFITVVIIFSCFPTSLPVTARNMQYSTVVLAGWIVIGIVYYFWRGKNKFQVPATFSVTSGLAPAPEKGAAAQ</sequence>
<keyword evidence="2" id="KW-0813">Transport</keyword>
<evidence type="ECO:0000313" key="9">
    <source>
        <dbReference type="Proteomes" id="UP000001610"/>
    </source>
</evidence>
<evidence type="ECO:0000256" key="5">
    <source>
        <dbReference type="ARBA" id="ARBA00023136"/>
    </source>
</evidence>
<dbReference type="PANTHER" id="PTHR45649">
    <property type="entry name" value="AMINO-ACID PERMEASE BAT1"/>
    <property type="match status" value="1"/>
</dbReference>
<dbReference type="GO" id="GO:0016020">
    <property type="term" value="C:membrane"/>
    <property type="evidence" value="ECO:0007669"/>
    <property type="project" value="UniProtKB-SubCell"/>
</dbReference>
<dbReference type="GO" id="GO:0022857">
    <property type="term" value="F:transmembrane transporter activity"/>
    <property type="evidence" value="ECO:0007669"/>
    <property type="project" value="InterPro"/>
</dbReference>
<evidence type="ECO:0000256" key="2">
    <source>
        <dbReference type="ARBA" id="ARBA00022448"/>
    </source>
</evidence>
<keyword evidence="5 7" id="KW-0472">Membrane</keyword>
<feature type="transmembrane region" description="Helical" evidence="7">
    <location>
        <begin position="147"/>
        <end position="172"/>
    </location>
</feature>
<keyword evidence="3 7" id="KW-0812">Transmembrane</keyword>
<dbReference type="OrthoDB" id="3257095at2759"/>
<gene>
    <name evidence="8" type="ORF">CCM_08512</name>
</gene>
<evidence type="ECO:0000256" key="1">
    <source>
        <dbReference type="ARBA" id="ARBA00004141"/>
    </source>
</evidence>
<feature type="transmembrane region" description="Helical" evidence="7">
    <location>
        <begin position="212"/>
        <end position="232"/>
    </location>
</feature>
<evidence type="ECO:0000256" key="3">
    <source>
        <dbReference type="ARBA" id="ARBA00022692"/>
    </source>
</evidence>
<dbReference type="Pfam" id="PF13520">
    <property type="entry name" value="AA_permease_2"/>
    <property type="match status" value="1"/>
</dbReference>
<dbReference type="OMA" id="GMLFYWL"/>
<dbReference type="VEuPathDB" id="FungiDB:CCM_08512"/>
<evidence type="ECO:0000256" key="6">
    <source>
        <dbReference type="SAM" id="MobiDB-lite"/>
    </source>
</evidence>
<name>G3JRB8_CORMM</name>
<dbReference type="RefSeq" id="XP_006673713.1">
    <property type="nucleotide sequence ID" value="XM_006673650.1"/>
</dbReference>
<dbReference type="AlphaFoldDB" id="G3JRB8"/>
<keyword evidence="4 7" id="KW-1133">Transmembrane helix</keyword>
<dbReference type="Proteomes" id="UP000001610">
    <property type="component" value="Unassembled WGS sequence"/>
</dbReference>
<dbReference type="PIRSF" id="PIRSF006060">
    <property type="entry name" value="AA_transporter"/>
    <property type="match status" value="1"/>
</dbReference>
<evidence type="ECO:0000256" key="7">
    <source>
        <dbReference type="SAM" id="Phobius"/>
    </source>
</evidence>
<dbReference type="InterPro" id="IPR002293">
    <property type="entry name" value="AA/rel_permease1"/>
</dbReference>
<dbReference type="GeneID" id="18170519"/>
<dbReference type="KEGG" id="cmt:CCM_08512"/>
<feature type="transmembrane region" description="Helical" evidence="7">
    <location>
        <begin position="63"/>
        <end position="83"/>
    </location>
</feature>